<dbReference type="InterPro" id="IPR017850">
    <property type="entry name" value="Alkaline_phosphatase_core_sf"/>
</dbReference>
<feature type="chain" id="PRO_5040433538" description="Acid phosphatase" evidence="1">
    <location>
        <begin position="20"/>
        <end position="114"/>
    </location>
</feature>
<gene>
    <name evidence="2" type="ORF">AWRI4620_LOCUS9258</name>
</gene>
<sequence>MKPTTVLVVASSLTGLASALPYMGPGPLKMRQQMTSDNSTWTDLRGKVSISIEQEAWLMEADVLQIKHVVYLMMENHSFDNIAGYWDFNDIDNLRNITYCNQYTNPNCILIMLT</sequence>
<organism evidence="2 3">
    <name type="scientific">Aureobasidium uvarum</name>
    <dbReference type="NCBI Taxonomy" id="2773716"/>
    <lineage>
        <taxon>Eukaryota</taxon>
        <taxon>Fungi</taxon>
        <taxon>Dikarya</taxon>
        <taxon>Ascomycota</taxon>
        <taxon>Pezizomycotina</taxon>
        <taxon>Dothideomycetes</taxon>
        <taxon>Dothideomycetidae</taxon>
        <taxon>Dothideales</taxon>
        <taxon>Saccotheciaceae</taxon>
        <taxon>Aureobasidium</taxon>
    </lineage>
</organism>
<name>A0A9N8KQA7_9PEZI</name>
<dbReference type="Gene3D" id="3.40.720.10">
    <property type="entry name" value="Alkaline Phosphatase, subunit A"/>
    <property type="match status" value="1"/>
</dbReference>
<dbReference type="Proteomes" id="UP000745764">
    <property type="component" value="Unassembled WGS sequence"/>
</dbReference>
<evidence type="ECO:0000313" key="3">
    <source>
        <dbReference type="Proteomes" id="UP000745764"/>
    </source>
</evidence>
<dbReference type="EMBL" id="CAINUL010000019">
    <property type="protein sequence ID" value="CAD0115003.1"/>
    <property type="molecule type" value="Genomic_DNA"/>
</dbReference>
<keyword evidence="1" id="KW-0732">Signal</keyword>
<comment type="caution">
    <text evidence="2">The sequence shown here is derived from an EMBL/GenBank/DDBJ whole genome shotgun (WGS) entry which is preliminary data.</text>
</comment>
<dbReference type="AlphaFoldDB" id="A0A9N8KQA7"/>
<keyword evidence="3" id="KW-1185">Reference proteome</keyword>
<reference evidence="2" key="1">
    <citation type="submission" date="2020-06" db="EMBL/GenBank/DDBJ databases">
        <authorList>
            <person name="Onetto C."/>
        </authorList>
    </citation>
    <scope>NUCLEOTIDE SEQUENCE</scope>
</reference>
<protein>
    <recommendedName>
        <fullName evidence="4">Acid phosphatase</fullName>
    </recommendedName>
</protein>
<evidence type="ECO:0000313" key="2">
    <source>
        <dbReference type="EMBL" id="CAD0115003.1"/>
    </source>
</evidence>
<evidence type="ECO:0000256" key="1">
    <source>
        <dbReference type="SAM" id="SignalP"/>
    </source>
</evidence>
<evidence type="ECO:0008006" key="4">
    <source>
        <dbReference type="Google" id="ProtNLM"/>
    </source>
</evidence>
<proteinExistence type="predicted"/>
<accession>A0A9N8KQA7</accession>
<feature type="signal peptide" evidence="1">
    <location>
        <begin position="1"/>
        <end position="19"/>
    </location>
</feature>
<dbReference type="OrthoDB" id="5135119at2759"/>